<dbReference type="AlphaFoldDB" id="A0A4Z0Z5X7"/>
<comment type="caution">
    <text evidence="2">The sequence shown here is derived from an EMBL/GenBank/DDBJ whole genome shotgun (WGS) entry which is preliminary data.</text>
</comment>
<evidence type="ECO:0000313" key="3">
    <source>
        <dbReference type="Proteomes" id="UP000297716"/>
    </source>
</evidence>
<feature type="compositionally biased region" description="Acidic residues" evidence="1">
    <location>
        <begin position="133"/>
        <end position="142"/>
    </location>
</feature>
<name>A0A4Z0Z5X7_9PEZI</name>
<reference evidence="2 3" key="1">
    <citation type="submission" date="2019-03" db="EMBL/GenBank/DDBJ databases">
        <title>Draft genome sequence of Xylaria hypoxylon DSM 108379, a ubiquitous saprotrophic-parasitic fungi on hardwood.</title>
        <authorList>
            <person name="Buettner E."/>
            <person name="Leonhardt S."/>
            <person name="Gebauer A.M."/>
            <person name="Liers C."/>
            <person name="Hofrichter M."/>
            <person name="Kellner H."/>
        </authorList>
    </citation>
    <scope>NUCLEOTIDE SEQUENCE [LARGE SCALE GENOMIC DNA]</scope>
    <source>
        <strain evidence="2 3">DSM 108379</strain>
    </source>
</reference>
<feature type="region of interest" description="Disordered" evidence="1">
    <location>
        <begin position="53"/>
        <end position="85"/>
    </location>
</feature>
<gene>
    <name evidence="2" type="ORF">E0Z10_g1903</name>
</gene>
<feature type="compositionally biased region" description="Polar residues" evidence="1">
    <location>
        <begin position="55"/>
        <end position="73"/>
    </location>
</feature>
<accession>A0A4Z0Z5X7</accession>
<sequence length="211" mass="23878">MDGETTSSGDPPPPYCEFVQLSNTNEIPSTAGPDFSKIDAELTRLISEWVDETEISSTHCQNSEAEEPPTQSARAPEQETMTAPARSKKLLLDEVQRRLTWPVTRIVEGIKAFRESWREDKRGEGQRQATPAIEEEEGEEAAGLESKSREELRDRMTRTDAWIHAVEHEDKAQCWVFVHPDMRQSYASGNPDTFIWGRELTTSGSESVWIP</sequence>
<dbReference type="Proteomes" id="UP000297716">
    <property type="component" value="Unassembled WGS sequence"/>
</dbReference>
<keyword evidence="3" id="KW-1185">Reference proteome</keyword>
<protein>
    <submittedName>
        <fullName evidence="2">Uncharacterized protein</fullName>
    </submittedName>
</protein>
<proteinExistence type="predicted"/>
<evidence type="ECO:0000313" key="2">
    <source>
        <dbReference type="EMBL" id="TGJ86875.1"/>
    </source>
</evidence>
<evidence type="ECO:0000256" key="1">
    <source>
        <dbReference type="SAM" id="MobiDB-lite"/>
    </source>
</evidence>
<organism evidence="2 3">
    <name type="scientific">Xylaria hypoxylon</name>
    <dbReference type="NCBI Taxonomy" id="37992"/>
    <lineage>
        <taxon>Eukaryota</taxon>
        <taxon>Fungi</taxon>
        <taxon>Dikarya</taxon>
        <taxon>Ascomycota</taxon>
        <taxon>Pezizomycotina</taxon>
        <taxon>Sordariomycetes</taxon>
        <taxon>Xylariomycetidae</taxon>
        <taxon>Xylariales</taxon>
        <taxon>Xylariaceae</taxon>
        <taxon>Xylaria</taxon>
    </lineage>
</organism>
<dbReference type="EMBL" id="SKBN01000021">
    <property type="protein sequence ID" value="TGJ86875.1"/>
    <property type="molecule type" value="Genomic_DNA"/>
</dbReference>
<feature type="region of interest" description="Disordered" evidence="1">
    <location>
        <begin position="118"/>
        <end position="150"/>
    </location>
</feature>